<comment type="cofactor">
    <cofactor evidence="6">
        <name>Zn(2+)</name>
        <dbReference type="ChEBI" id="CHEBI:29105"/>
    </cofactor>
    <text evidence="6">Binds 1 zinc ion per subunit.</text>
</comment>
<proteinExistence type="inferred from homology"/>
<feature type="binding site" evidence="6">
    <location>
        <position position="107"/>
    </location>
    <ligand>
        <name>Zn(2+)</name>
        <dbReference type="ChEBI" id="CHEBI:29105"/>
    </ligand>
</feature>
<keyword evidence="3 6" id="KW-0862">Zinc</keyword>
<evidence type="ECO:0000259" key="7">
    <source>
        <dbReference type="SMART" id="SM01007"/>
    </source>
</evidence>
<organism evidence="8 9">
    <name type="scientific">Rhodoferax saidenbachensis</name>
    <dbReference type="NCBI Taxonomy" id="1484693"/>
    <lineage>
        <taxon>Bacteria</taxon>
        <taxon>Pseudomonadati</taxon>
        <taxon>Pseudomonadota</taxon>
        <taxon>Betaproteobacteria</taxon>
        <taxon>Burkholderiales</taxon>
        <taxon>Comamonadaceae</taxon>
        <taxon>Rhodoferax</taxon>
    </lineage>
</organism>
<dbReference type="EC" id="4.2.1.109" evidence="6"/>
<dbReference type="RefSeq" id="WP_310343678.1">
    <property type="nucleotide sequence ID" value="NZ_JAVDXO010000006.1"/>
</dbReference>
<evidence type="ECO:0000313" key="9">
    <source>
        <dbReference type="Proteomes" id="UP001268089"/>
    </source>
</evidence>
<dbReference type="EMBL" id="JAVDXO010000006">
    <property type="protein sequence ID" value="MDR7307420.1"/>
    <property type="molecule type" value="Genomic_DNA"/>
</dbReference>
<evidence type="ECO:0000256" key="2">
    <source>
        <dbReference type="ARBA" id="ARBA00022723"/>
    </source>
</evidence>
<evidence type="ECO:0000256" key="3">
    <source>
        <dbReference type="ARBA" id="ARBA00022833"/>
    </source>
</evidence>
<keyword evidence="2 6" id="KW-0479">Metal-binding</keyword>
<dbReference type="SMART" id="SM01007">
    <property type="entry name" value="Aldolase_II"/>
    <property type="match status" value="1"/>
</dbReference>
<keyword evidence="4 6" id="KW-0486">Methionine biosynthesis</keyword>
<accession>A0ABU1ZRC0</accession>
<name>A0ABU1ZRC0_9BURK</name>
<evidence type="ECO:0000256" key="1">
    <source>
        <dbReference type="ARBA" id="ARBA00022605"/>
    </source>
</evidence>
<dbReference type="InterPro" id="IPR036409">
    <property type="entry name" value="Aldolase_II/adducin_N_sf"/>
</dbReference>
<dbReference type="InterPro" id="IPR017714">
    <property type="entry name" value="MethylthioRu-1-P_deHdtase_MtnB"/>
</dbReference>
<dbReference type="Proteomes" id="UP001268089">
    <property type="component" value="Unassembled WGS sequence"/>
</dbReference>
<dbReference type="Pfam" id="PF00596">
    <property type="entry name" value="Aldolase_II"/>
    <property type="match status" value="1"/>
</dbReference>
<protein>
    <recommendedName>
        <fullName evidence="6">Methylthioribulose-1-phosphate dehydratase</fullName>
        <shortName evidence="6">MTRu-1-P dehydratase</shortName>
        <ecNumber evidence="6">4.2.1.109</ecNumber>
    </recommendedName>
</protein>
<evidence type="ECO:0000313" key="8">
    <source>
        <dbReference type="EMBL" id="MDR7307420.1"/>
    </source>
</evidence>
<feature type="domain" description="Class II aldolase/adducin N-terminal" evidence="7">
    <location>
        <begin position="24"/>
        <end position="214"/>
    </location>
</feature>
<evidence type="ECO:0000256" key="5">
    <source>
        <dbReference type="ARBA" id="ARBA00023239"/>
    </source>
</evidence>
<reference evidence="8 9" key="1">
    <citation type="submission" date="2023-07" db="EMBL/GenBank/DDBJ databases">
        <title>Sorghum-associated microbial communities from plants grown in Nebraska, USA.</title>
        <authorList>
            <person name="Schachtman D."/>
        </authorList>
    </citation>
    <scope>NUCLEOTIDE SEQUENCE [LARGE SCALE GENOMIC DNA]</scope>
    <source>
        <strain evidence="8 9">BE308</strain>
    </source>
</reference>
<dbReference type="InterPro" id="IPR001303">
    <property type="entry name" value="Aldolase_II/adducin_N"/>
</dbReference>
<comment type="catalytic activity">
    <reaction evidence="6">
        <text>5-(methylsulfanyl)-D-ribulose 1-phosphate = 5-methylsulfanyl-2,3-dioxopentyl phosphate + H2O</text>
        <dbReference type="Rhea" id="RHEA:15549"/>
        <dbReference type="ChEBI" id="CHEBI:15377"/>
        <dbReference type="ChEBI" id="CHEBI:58548"/>
        <dbReference type="ChEBI" id="CHEBI:58828"/>
        <dbReference type="EC" id="4.2.1.109"/>
    </reaction>
</comment>
<dbReference type="Gene3D" id="3.40.225.10">
    <property type="entry name" value="Class II aldolase/adducin N-terminal domain"/>
    <property type="match status" value="1"/>
</dbReference>
<evidence type="ECO:0000256" key="4">
    <source>
        <dbReference type="ARBA" id="ARBA00023167"/>
    </source>
</evidence>
<dbReference type="PANTHER" id="PTHR22789">
    <property type="entry name" value="FUCULOSE PHOSPHATE ALDOLASE"/>
    <property type="match status" value="1"/>
</dbReference>
<feature type="binding site" evidence="6">
    <location>
        <position position="109"/>
    </location>
    <ligand>
        <name>Zn(2+)</name>
        <dbReference type="ChEBI" id="CHEBI:29105"/>
    </ligand>
</feature>
<keyword evidence="9" id="KW-1185">Reference proteome</keyword>
<evidence type="ECO:0000256" key="6">
    <source>
        <dbReference type="HAMAP-Rule" id="MF_01677"/>
    </source>
</evidence>
<comment type="similarity">
    <text evidence="6">Belongs to the aldolase class II family. MtnB subfamily.</text>
</comment>
<gene>
    <name evidence="6" type="primary">mtnB</name>
    <name evidence="8" type="ORF">J2X15_002707</name>
</gene>
<keyword evidence="1 6" id="KW-0028">Amino-acid biosynthesis</keyword>
<dbReference type="SUPFAM" id="SSF53639">
    <property type="entry name" value="AraD/HMP-PK domain-like"/>
    <property type="match status" value="1"/>
</dbReference>
<comment type="caution">
    <text evidence="8">The sequence shown here is derived from an EMBL/GenBank/DDBJ whole genome shotgun (WGS) entry which is preliminary data.</text>
</comment>
<dbReference type="GO" id="GO:0046570">
    <property type="term" value="F:methylthioribulose 1-phosphate dehydratase activity"/>
    <property type="evidence" value="ECO:0007669"/>
    <property type="project" value="UniProtKB-EC"/>
</dbReference>
<dbReference type="HAMAP" id="MF_01677">
    <property type="entry name" value="Salvage_MtnB"/>
    <property type="match status" value="1"/>
</dbReference>
<dbReference type="InterPro" id="IPR050197">
    <property type="entry name" value="Aldolase_class_II_sugar_metab"/>
</dbReference>
<dbReference type="NCBIfam" id="TIGR03328">
    <property type="entry name" value="salvage_mtnB"/>
    <property type="match status" value="1"/>
</dbReference>
<comment type="pathway">
    <text evidence="6">Amino-acid biosynthesis; L-methionine biosynthesis via salvage pathway; L-methionine from S-methyl-5-thio-alpha-D-ribose 1-phosphate: step 2/6.</text>
</comment>
<keyword evidence="5 6" id="KW-0456">Lyase</keyword>
<comment type="function">
    <text evidence="6">Catalyzes the dehydration of methylthioribulose-1-phosphate (MTRu-1-P) into 2,3-diketo-5-methylthiopentyl-1-phosphate (DK-MTP-1-P).</text>
</comment>
<dbReference type="PANTHER" id="PTHR22789:SF0">
    <property type="entry name" value="3-OXO-TETRONATE 4-PHOSPHATE DECARBOXYLASE-RELATED"/>
    <property type="match status" value="1"/>
</dbReference>
<sequence>MSQPSTATSATAHSVWPDWNTAAQAVIETGRQAAQRGWVPATAGNFSVRAADGLVAITRSGVDKGAMVLTDILRQPAGQALLPGSSAEAELHLRLYADHPTLGAVFHTHNLAASVLGRLHVAHGRIVLEGWELQKALQGIRTHETRVHLPVFANTQDIAALANEVSAHFALAPADTVLAPGYVIAGHGLYAWGSDARQAWRHLEALDVLLAQVLALRA</sequence>